<dbReference type="GO" id="GO:0005507">
    <property type="term" value="F:copper ion binding"/>
    <property type="evidence" value="ECO:0007669"/>
    <property type="project" value="InterPro"/>
</dbReference>
<protein>
    <submittedName>
        <fullName evidence="6">Ferroxidase FET3</fullName>
    </submittedName>
</protein>
<keyword evidence="3" id="KW-0812">Transmembrane</keyword>
<dbReference type="InterPro" id="IPR045087">
    <property type="entry name" value="Cu-oxidase_fam"/>
</dbReference>
<evidence type="ECO:0000256" key="2">
    <source>
        <dbReference type="ARBA" id="ARBA00023008"/>
    </source>
</evidence>
<dbReference type="AlphaFoldDB" id="A0A161HF49"/>
<accession>A0A161HF49</accession>
<dbReference type="InterPro" id="IPR008972">
    <property type="entry name" value="Cupredoxin"/>
</dbReference>
<dbReference type="Pfam" id="PF07732">
    <property type="entry name" value="Cu-oxidase_3"/>
    <property type="match status" value="1"/>
</dbReference>
<reference evidence="6 7" key="1">
    <citation type="submission" date="2016-02" db="EMBL/GenBank/DDBJ databases">
        <title>Complete genome sequence and transcriptome regulation of the pentose utilising yeast Sugiyamaella lignohabitans.</title>
        <authorList>
            <person name="Bellasio M."/>
            <person name="Peymann A."/>
            <person name="Valli M."/>
            <person name="Sipitzky M."/>
            <person name="Graf A."/>
            <person name="Sauer M."/>
            <person name="Marx H."/>
            <person name="Mattanovich D."/>
        </authorList>
    </citation>
    <scope>NUCLEOTIDE SEQUENCE [LARGE SCALE GENOMIC DNA]</scope>
    <source>
        <strain evidence="6 7">CBS 10342</strain>
    </source>
</reference>
<proteinExistence type="inferred from homology"/>
<organism evidence="6 7">
    <name type="scientific">Sugiyamaella lignohabitans</name>
    <dbReference type="NCBI Taxonomy" id="796027"/>
    <lineage>
        <taxon>Eukaryota</taxon>
        <taxon>Fungi</taxon>
        <taxon>Dikarya</taxon>
        <taxon>Ascomycota</taxon>
        <taxon>Saccharomycotina</taxon>
        <taxon>Dipodascomycetes</taxon>
        <taxon>Dipodascales</taxon>
        <taxon>Trichomonascaceae</taxon>
        <taxon>Sugiyamaella</taxon>
    </lineage>
</organism>
<evidence type="ECO:0000259" key="5">
    <source>
        <dbReference type="Pfam" id="PF07732"/>
    </source>
</evidence>
<dbReference type="GeneID" id="30037223"/>
<dbReference type="InterPro" id="IPR001117">
    <property type="entry name" value="Cu-oxidase_2nd"/>
</dbReference>
<dbReference type="Gene3D" id="2.60.40.420">
    <property type="entry name" value="Cupredoxins - blue copper proteins"/>
    <property type="match status" value="2"/>
</dbReference>
<dbReference type="EMBL" id="CP014502">
    <property type="protein sequence ID" value="ANB14070.1"/>
    <property type="molecule type" value="Genomic_DNA"/>
</dbReference>
<evidence type="ECO:0000256" key="1">
    <source>
        <dbReference type="ARBA" id="ARBA00010609"/>
    </source>
</evidence>
<keyword evidence="3" id="KW-0472">Membrane</keyword>
<dbReference type="Proteomes" id="UP000189580">
    <property type="component" value="Chromosome d"/>
</dbReference>
<keyword evidence="2" id="KW-0186">Copper</keyword>
<comment type="similarity">
    <text evidence="1">Belongs to the multicopper oxidase family.</text>
</comment>
<sequence>MSSYDRLDGRTQNVFVKDDEIRVLESRYGRTRNMLAVVSGIVICVIIIILLPYFFAASYVKYDEPNVGGLYSNLYDMITSDDGAGAPNSTIYGAAIQSWQLDTSREYHLSRFGKWNSDVPPTTREYNFTISEVEDTYPAGVKKTMTLINGKFPGPLIQANEGDRIIINFLNNASTSSALHFHGLHQNGTNYMDGAEGITQCGIAPGKSFTYNFTLDNIWGTYWYHSHYSTQYLEGVFGPVVIHSKKEDEKYKDLYDEEMVILLSDLYFENSYDLIQSYIAPDVENAEPIPDSGLIQGKNYFDCTRLEPSGNYSCKNTSDYAIIPVLEDKTYRLRIISAGGFSEFDFSIDNHILQVVEADGVNTEPLPIEALRLANAQRYSVLVTMNQTSVSAGHWLRASMNTHCYDGENPHLDPELRAILSYPEMTRLTIANDGVPPSLPETPKSHQLDGTVKCLELNETLLIPSFPLVAPEPDTLIHLDASFMIGAHQISLGYFNSSTYKKHASNYSTLNEIYNSIDRGQISQIFSDSSVTPEWANGDMVVTIDKPMVVDLLINNYDDG</sequence>
<feature type="domain" description="Plastocyanin-like" evidence="5">
    <location>
        <begin position="135"/>
        <end position="246"/>
    </location>
</feature>
<keyword evidence="3" id="KW-1133">Transmembrane helix</keyword>
<gene>
    <name evidence="6" type="primary">FET3</name>
    <name evidence="6" type="ORF">AWJ20_5026</name>
</gene>
<dbReference type="KEGG" id="slb:AWJ20_5026"/>
<name>A0A161HF49_9ASCO</name>
<dbReference type="GO" id="GO:0016491">
    <property type="term" value="F:oxidoreductase activity"/>
    <property type="evidence" value="ECO:0007669"/>
    <property type="project" value="TreeGrafter"/>
</dbReference>
<dbReference type="CDD" id="cd13857">
    <property type="entry name" value="CuRO_1_Diphenol_Ox"/>
    <property type="match status" value="1"/>
</dbReference>
<dbReference type="PANTHER" id="PTHR11709:SF414">
    <property type="entry name" value="ADR239WP"/>
    <property type="match status" value="1"/>
</dbReference>
<evidence type="ECO:0000313" key="6">
    <source>
        <dbReference type="EMBL" id="ANB14070.1"/>
    </source>
</evidence>
<dbReference type="OrthoDB" id="2121828at2759"/>
<evidence type="ECO:0000256" key="3">
    <source>
        <dbReference type="SAM" id="Phobius"/>
    </source>
</evidence>
<dbReference type="Pfam" id="PF00394">
    <property type="entry name" value="Cu-oxidase"/>
    <property type="match status" value="1"/>
</dbReference>
<feature type="transmembrane region" description="Helical" evidence="3">
    <location>
        <begin position="34"/>
        <end position="55"/>
    </location>
</feature>
<evidence type="ECO:0000259" key="4">
    <source>
        <dbReference type="Pfam" id="PF00394"/>
    </source>
</evidence>
<dbReference type="PANTHER" id="PTHR11709">
    <property type="entry name" value="MULTI-COPPER OXIDASE"/>
    <property type="match status" value="1"/>
</dbReference>
<keyword evidence="7" id="KW-1185">Reference proteome</keyword>
<dbReference type="SUPFAM" id="SSF49503">
    <property type="entry name" value="Cupredoxins"/>
    <property type="match status" value="2"/>
</dbReference>
<feature type="domain" description="Plastocyanin-like" evidence="4">
    <location>
        <begin position="257"/>
        <end position="403"/>
    </location>
</feature>
<dbReference type="RefSeq" id="XP_018736547.1">
    <property type="nucleotide sequence ID" value="XM_018882140.1"/>
</dbReference>
<dbReference type="InterPro" id="IPR011707">
    <property type="entry name" value="Cu-oxidase-like_N"/>
</dbReference>
<evidence type="ECO:0000313" key="7">
    <source>
        <dbReference type="Proteomes" id="UP000189580"/>
    </source>
</evidence>